<dbReference type="AlphaFoldDB" id="A0A235BNC0"/>
<dbReference type="SUPFAM" id="SSF51445">
    <property type="entry name" value="(Trans)glycosidases"/>
    <property type="match status" value="1"/>
</dbReference>
<keyword evidence="1" id="KW-0378">Hydrolase</keyword>
<evidence type="ECO:0000256" key="1">
    <source>
        <dbReference type="ARBA" id="ARBA00022801"/>
    </source>
</evidence>
<keyword evidence="2" id="KW-0326">Glycosidase</keyword>
<dbReference type="PANTHER" id="PTHR43053:SF3">
    <property type="entry name" value="ALPHA-GALACTOSIDASE C-RELATED"/>
    <property type="match status" value="1"/>
</dbReference>
<sequence>MELKDLKEGVNTLAGKKFNFAVPVRNLTTILTSYGWKRLPWRHEIETGPHKGIPLILFLSRDGRARFAVGLIEQNIPLKVKISLDEENGRYNIEMNLRAMSNIQIYKTEDRKSWLDSIRKYREVVGIDPPQFPKGAYEPVFCSWYGIHHSVNQDWCLRNAKIAKELGLTTFIIDDGWFFDERGKWGSYIKTGDWMVSKKKFPKMSKLARGLRDMDMRLLLWIAPFMVGKQSETFKRLKSCLIGEESYGVRWLSPAKKNATNYILDKMDSLYKENELDGFKIDFVDALPDGKGLLNFYEGLQKLGKNLLFEFRQNYANLFGLQVGAVYRGLDTPLDFEKNLENCILLRAFTPDVPIHTDYIYWYRDEKLENMAKHMIFSIFFVPTISMDLEKLTKEEKNVIKNWIRFHREHRDILFGDFDASIDGSYLGARKGERAIYALFKPIPLAFENLKELHILNGTEAKEIYLDIPENLKFQEVFKRDFTLQSKGKFSNPVRVERGGFVKIKEVM</sequence>
<accession>A0A235BNC0</accession>
<evidence type="ECO:0000256" key="2">
    <source>
        <dbReference type="ARBA" id="ARBA00023295"/>
    </source>
</evidence>
<evidence type="ECO:0000313" key="3">
    <source>
        <dbReference type="EMBL" id="OYD13692.1"/>
    </source>
</evidence>
<dbReference type="InterPro" id="IPR050985">
    <property type="entry name" value="Alpha-glycosidase_related"/>
</dbReference>
<dbReference type="GO" id="GO:0004557">
    <property type="term" value="F:alpha-galactosidase activity"/>
    <property type="evidence" value="ECO:0007669"/>
    <property type="project" value="InterPro"/>
</dbReference>
<protein>
    <recommendedName>
        <fullName evidence="5">Alpha-galactosidase</fullName>
    </recommendedName>
</protein>
<comment type="caution">
    <text evidence="3">The sequence shown here is derived from an EMBL/GenBank/DDBJ whole genome shotgun (WGS) entry which is preliminary data.</text>
</comment>
<name>A0A235BNC0_UNCW3</name>
<organism evidence="3 4">
    <name type="scientific">candidate division WOR-3 bacterium JGI_Cruoil_03_44_89</name>
    <dbReference type="NCBI Taxonomy" id="1973748"/>
    <lineage>
        <taxon>Bacteria</taxon>
        <taxon>Bacteria division WOR-3</taxon>
    </lineage>
</organism>
<gene>
    <name evidence="3" type="ORF">CH333_10400</name>
</gene>
<dbReference type="InterPro" id="IPR013785">
    <property type="entry name" value="Aldolase_TIM"/>
</dbReference>
<reference evidence="3 4" key="1">
    <citation type="submission" date="2017-07" db="EMBL/GenBank/DDBJ databases">
        <title>Recovery of genomes from metagenomes via a dereplication, aggregation, and scoring strategy.</title>
        <authorList>
            <person name="Sieber C.M."/>
            <person name="Probst A.J."/>
            <person name="Sharrar A."/>
            <person name="Thomas B.C."/>
            <person name="Hess M."/>
            <person name="Tringe S.G."/>
            <person name="Banfield J.F."/>
        </authorList>
    </citation>
    <scope>NUCLEOTIDE SEQUENCE [LARGE SCALE GENOMIC DNA]</scope>
    <source>
        <strain evidence="3">JGI_Cruoil_03_44_89</strain>
    </source>
</reference>
<dbReference type="InterPro" id="IPR017853">
    <property type="entry name" value="GH"/>
</dbReference>
<proteinExistence type="predicted"/>
<dbReference type="EMBL" id="NOZQ01000224">
    <property type="protein sequence ID" value="OYD13692.1"/>
    <property type="molecule type" value="Genomic_DNA"/>
</dbReference>
<evidence type="ECO:0000313" key="4">
    <source>
        <dbReference type="Proteomes" id="UP000215215"/>
    </source>
</evidence>
<evidence type="ECO:0008006" key="5">
    <source>
        <dbReference type="Google" id="ProtNLM"/>
    </source>
</evidence>
<dbReference type="Pfam" id="PF02065">
    <property type="entry name" value="Melibiase"/>
    <property type="match status" value="1"/>
</dbReference>
<dbReference type="PANTHER" id="PTHR43053">
    <property type="entry name" value="GLYCOSIDASE FAMILY 31"/>
    <property type="match status" value="1"/>
</dbReference>
<dbReference type="Gene3D" id="3.20.20.70">
    <property type="entry name" value="Aldolase class I"/>
    <property type="match status" value="1"/>
</dbReference>
<dbReference type="GO" id="GO:0016052">
    <property type="term" value="P:carbohydrate catabolic process"/>
    <property type="evidence" value="ECO:0007669"/>
    <property type="project" value="InterPro"/>
</dbReference>
<dbReference type="InterPro" id="IPR002252">
    <property type="entry name" value="Glyco_hydro_36"/>
</dbReference>
<dbReference type="CDD" id="cd14791">
    <property type="entry name" value="GH36"/>
    <property type="match status" value="1"/>
</dbReference>
<dbReference type="Proteomes" id="UP000215215">
    <property type="component" value="Unassembled WGS sequence"/>
</dbReference>